<proteinExistence type="predicted"/>
<protein>
    <recommendedName>
        <fullName evidence="4">S1/P1 Nuclease</fullName>
    </recommendedName>
</protein>
<dbReference type="RefSeq" id="WP_147150245.1">
    <property type="nucleotide sequence ID" value="NZ_BKAJ01000057.1"/>
</dbReference>
<feature type="compositionally biased region" description="Basic residues" evidence="1">
    <location>
        <begin position="10"/>
        <end position="24"/>
    </location>
</feature>
<keyword evidence="3" id="KW-1185">Reference proteome</keyword>
<sequence>MTPNATQPLRRPRRQRRSHGRRAAGKSAANARGVRHRATRQGFTQYQAGYLPYATVDGWQQIKKDFAYWRALTKAIETAATPEERAWFEADRRLREKITLHDIGIWSHYVGDASQPLHVSVTSTAGAIFRTPVAIRTAKKIHAYFEGEFVKGNLSRQAVAAEVDPFQSCNCSIEDQTRALLLTSLAQVVPLHTLEKEGSFKRGDPRGIAFAEARLAAGVTALRNMIVEAWLDSAQTPIGYPMVNVRDIESGKVWVTRELMGAD</sequence>
<organism evidence="2 3">
    <name type="scientific">Reyranella soli</name>
    <dbReference type="NCBI Taxonomy" id="1230389"/>
    <lineage>
        <taxon>Bacteria</taxon>
        <taxon>Pseudomonadati</taxon>
        <taxon>Pseudomonadota</taxon>
        <taxon>Alphaproteobacteria</taxon>
        <taxon>Hyphomicrobiales</taxon>
        <taxon>Reyranellaceae</taxon>
        <taxon>Reyranella</taxon>
    </lineage>
</organism>
<evidence type="ECO:0000313" key="2">
    <source>
        <dbReference type="EMBL" id="GEP56169.1"/>
    </source>
</evidence>
<feature type="region of interest" description="Disordered" evidence="1">
    <location>
        <begin position="1"/>
        <end position="38"/>
    </location>
</feature>
<dbReference type="Gene3D" id="1.10.575.10">
    <property type="entry name" value="P1 Nuclease"/>
    <property type="match status" value="1"/>
</dbReference>
<evidence type="ECO:0000313" key="3">
    <source>
        <dbReference type="Proteomes" id="UP000321058"/>
    </source>
</evidence>
<dbReference type="EMBL" id="BKAJ01000057">
    <property type="protein sequence ID" value="GEP56169.1"/>
    <property type="molecule type" value="Genomic_DNA"/>
</dbReference>
<name>A0A512NB46_9HYPH</name>
<accession>A0A512NB46</accession>
<reference evidence="2 3" key="1">
    <citation type="submission" date="2019-07" db="EMBL/GenBank/DDBJ databases">
        <title>Whole genome shotgun sequence of Reyranella soli NBRC 108950.</title>
        <authorList>
            <person name="Hosoyama A."/>
            <person name="Uohara A."/>
            <person name="Ohji S."/>
            <person name="Ichikawa N."/>
        </authorList>
    </citation>
    <scope>NUCLEOTIDE SEQUENCE [LARGE SCALE GENOMIC DNA]</scope>
    <source>
        <strain evidence="2 3">NBRC 108950</strain>
    </source>
</reference>
<comment type="caution">
    <text evidence="2">The sequence shown here is derived from an EMBL/GenBank/DDBJ whole genome shotgun (WGS) entry which is preliminary data.</text>
</comment>
<dbReference type="AlphaFoldDB" id="A0A512NB46"/>
<dbReference type="GO" id="GO:0016788">
    <property type="term" value="F:hydrolase activity, acting on ester bonds"/>
    <property type="evidence" value="ECO:0007669"/>
    <property type="project" value="InterPro"/>
</dbReference>
<evidence type="ECO:0000256" key="1">
    <source>
        <dbReference type="SAM" id="MobiDB-lite"/>
    </source>
</evidence>
<evidence type="ECO:0008006" key="4">
    <source>
        <dbReference type="Google" id="ProtNLM"/>
    </source>
</evidence>
<dbReference type="InterPro" id="IPR008947">
    <property type="entry name" value="PLipase_C/P1_nuclease_dom_sf"/>
</dbReference>
<dbReference type="SUPFAM" id="SSF48537">
    <property type="entry name" value="Phospholipase C/P1 nuclease"/>
    <property type="match status" value="1"/>
</dbReference>
<dbReference type="Proteomes" id="UP000321058">
    <property type="component" value="Unassembled WGS sequence"/>
</dbReference>
<dbReference type="OrthoDB" id="267579at2"/>
<gene>
    <name evidence="2" type="ORF">RSO01_33350</name>
</gene>